<evidence type="ECO:0000313" key="9">
    <source>
        <dbReference type="EMBL" id="QDU91726.1"/>
    </source>
</evidence>
<dbReference type="KEGG" id="pnd:Pla175_51560"/>
<dbReference type="InterPro" id="IPR002716">
    <property type="entry name" value="PIN_dom"/>
</dbReference>
<dbReference type="EMBL" id="CP036291">
    <property type="protein sequence ID" value="QDU91726.1"/>
    <property type="molecule type" value="Genomic_DNA"/>
</dbReference>
<keyword evidence="4" id="KW-0479">Metal-binding</keyword>
<feature type="domain" description="PIN" evidence="8">
    <location>
        <begin position="6"/>
        <end position="66"/>
    </location>
</feature>
<evidence type="ECO:0000313" key="10">
    <source>
        <dbReference type="Proteomes" id="UP000317429"/>
    </source>
</evidence>
<reference evidence="9 10" key="1">
    <citation type="submission" date="2019-02" db="EMBL/GenBank/DDBJ databases">
        <title>Deep-cultivation of Planctomycetes and their phenomic and genomic characterization uncovers novel biology.</title>
        <authorList>
            <person name="Wiegand S."/>
            <person name="Jogler M."/>
            <person name="Boedeker C."/>
            <person name="Pinto D."/>
            <person name="Vollmers J."/>
            <person name="Rivas-Marin E."/>
            <person name="Kohn T."/>
            <person name="Peeters S.H."/>
            <person name="Heuer A."/>
            <person name="Rast P."/>
            <person name="Oberbeckmann S."/>
            <person name="Bunk B."/>
            <person name="Jeske O."/>
            <person name="Meyerdierks A."/>
            <person name="Storesund J.E."/>
            <person name="Kallscheuer N."/>
            <person name="Luecker S."/>
            <person name="Lage O.M."/>
            <person name="Pohl T."/>
            <person name="Merkel B.J."/>
            <person name="Hornburger P."/>
            <person name="Mueller R.-W."/>
            <person name="Bruemmer F."/>
            <person name="Labrenz M."/>
            <person name="Spormann A.M."/>
            <person name="Op den Camp H."/>
            <person name="Overmann J."/>
            <person name="Amann R."/>
            <person name="Jetten M.S.M."/>
            <person name="Mascher T."/>
            <person name="Medema M.H."/>
            <person name="Devos D.P."/>
            <person name="Kaster A.-K."/>
            <person name="Ovreas L."/>
            <person name="Rohde M."/>
            <person name="Galperin M.Y."/>
            <person name="Jogler C."/>
        </authorList>
    </citation>
    <scope>NUCLEOTIDE SEQUENCE [LARGE SCALE GENOMIC DNA]</scope>
    <source>
        <strain evidence="9 10">Pla175</strain>
    </source>
</reference>
<comment type="cofactor">
    <cofactor evidence="1">
        <name>Mg(2+)</name>
        <dbReference type="ChEBI" id="CHEBI:18420"/>
    </cofactor>
</comment>
<evidence type="ECO:0000256" key="3">
    <source>
        <dbReference type="ARBA" id="ARBA00022722"/>
    </source>
</evidence>
<evidence type="ECO:0000256" key="5">
    <source>
        <dbReference type="ARBA" id="ARBA00022801"/>
    </source>
</evidence>
<sequence length="78" mass="8640">MEGLTELFRELETVLVDTNVAEVFGDLRARQFDAGRLTPLTDLWIASTAIAHDLTLVTHNTKDFEGIPGLSLADWLTP</sequence>
<dbReference type="PANTHER" id="PTHR33653:SF1">
    <property type="entry name" value="RIBONUCLEASE VAPC2"/>
    <property type="match status" value="1"/>
</dbReference>
<evidence type="ECO:0000256" key="1">
    <source>
        <dbReference type="ARBA" id="ARBA00001946"/>
    </source>
</evidence>
<name>A0A518DJV0_9BACT</name>
<evidence type="ECO:0000259" key="8">
    <source>
        <dbReference type="Pfam" id="PF01850"/>
    </source>
</evidence>
<dbReference type="PANTHER" id="PTHR33653">
    <property type="entry name" value="RIBONUCLEASE VAPC2"/>
    <property type="match status" value="1"/>
</dbReference>
<dbReference type="GO" id="GO:0046872">
    <property type="term" value="F:metal ion binding"/>
    <property type="evidence" value="ECO:0007669"/>
    <property type="project" value="UniProtKB-KW"/>
</dbReference>
<protein>
    <submittedName>
        <fullName evidence="9">PIN domain protein</fullName>
    </submittedName>
</protein>
<dbReference type="SUPFAM" id="SSF88723">
    <property type="entry name" value="PIN domain-like"/>
    <property type="match status" value="1"/>
</dbReference>
<dbReference type="InterPro" id="IPR029060">
    <property type="entry name" value="PIN-like_dom_sf"/>
</dbReference>
<evidence type="ECO:0000256" key="7">
    <source>
        <dbReference type="ARBA" id="ARBA00038093"/>
    </source>
</evidence>
<comment type="similarity">
    <text evidence="7">Belongs to the PINc/VapC protein family.</text>
</comment>
<dbReference type="GO" id="GO:0016787">
    <property type="term" value="F:hydrolase activity"/>
    <property type="evidence" value="ECO:0007669"/>
    <property type="project" value="UniProtKB-KW"/>
</dbReference>
<evidence type="ECO:0000256" key="2">
    <source>
        <dbReference type="ARBA" id="ARBA00022649"/>
    </source>
</evidence>
<evidence type="ECO:0000256" key="6">
    <source>
        <dbReference type="ARBA" id="ARBA00022842"/>
    </source>
</evidence>
<dbReference type="Gene3D" id="3.40.50.1010">
    <property type="entry name" value="5'-nuclease"/>
    <property type="match status" value="1"/>
</dbReference>
<organism evidence="9 10">
    <name type="scientific">Pirellulimonas nuda</name>
    <dbReference type="NCBI Taxonomy" id="2528009"/>
    <lineage>
        <taxon>Bacteria</taxon>
        <taxon>Pseudomonadati</taxon>
        <taxon>Planctomycetota</taxon>
        <taxon>Planctomycetia</taxon>
        <taxon>Pirellulales</taxon>
        <taxon>Lacipirellulaceae</taxon>
        <taxon>Pirellulimonas</taxon>
    </lineage>
</organism>
<dbReference type="GO" id="GO:0004518">
    <property type="term" value="F:nuclease activity"/>
    <property type="evidence" value="ECO:0007669"/>
    <property type="project" value="UniProtKB-KW"/>
</dbReference>
<gene>
    <name evidence="9" type="ORF">Pla175_51560</name>
</gene>
<dbReference type="Proteomes" id="UP000317429">
    <property type="component" value="Chromosome"/>
</dbReference>
<keyword evidence="3" id="KW-0540">Nuclease</keyword>
<keyword evidence="10" id="KW-1185">Reference proteome</keyword>
<keyword evidence="5" id="KW-0378">Hydrolase</keyword>
<proteinExistence type="inferred from homology"/>
<dbReference type="CDD" id="cd09881">
    <property type="entry name" value="PIN_VapC4-5_FitB-like"/>
    <property type="match status" value="1"/>
</dbReference>
<keyword evidence="6" id="KW-0460">Magnesium</keyword>
<dbReference type="Pfam" id="PF01850">
    <property type="entry name" value="PIN"/>
    <property type="match status" value="1"/>
</dbReference>
<evidence type="ECO:0000256" key="4">
    <source>
        <dbReference type="ARBA" id="ARBA00022723"/>
    </source>
</evidence>
<dbReference type="AlphaFoldDB" id="A0A518DJV0"/>
<keyword evidence="2" id="KW-1277">Toxin-antitoxin system</keyword>
<dbReference type="InterPro" id="IPR050556">
    <property type="entry name" value="Type_II_TA_system_RNase"/>
</dbReference>
<accession>A0A518DJV0</accession>